<keyword evidence="2" id="KW-1185">Reference proteome</keyword>
<evidence type="ECO:0000313" key="1">
    <source>
        <dbReference type="EMBL" id="QJD78846.1"/>
    </source>
</evidence>
<reference evidence="1 2" key="1">
    <citation type="submission" date="2020-04" db="EMBL/GenBank/DDBJ databases">
        <title>Genome sequencing of novel species.</title>
        <authorList>
            <person name="Heo J."/>
            <person name="Kim S.-J."/>
            <person name="Kim J.-S."/>
            <person name="Hong S.-B."/>
            <person name="Kwon S.-W."/>
        </authorList>
    </citation>
    <scope>NUCLEOTIDE SEQUENCE [LARGE SCALE GENOMIC DNA]</scope>
    <source>
        <strain evidence="1 2">CJU-R4</strain>
    </source>
</reference>
<dbReference type="AlphaFoldDB" id="A0A7L5DKA2"/>
<gene>
    <name evidence="1" type="ORF">HH216_10705</name>
</gene>
<sequence length="61" mass="6893">MRLFDYSDSEATYIINSKIVSNAVVRQRVAQPGMYIDSVSVSQPNDAGKRLIRIQLLPNRP</sequence>
<organism evidence="1 2">
    <name type="scientific">Spirosoma rhododendri</name>
    <dbReference type="NCBI Taxonomy" id="2728024"/>
    <lineage>
        <taxon>Bacteria</taxon>
        <taxon>Pseudomonadati</taxon>
        <taxon>Bacteroidota</taxon>
        <taxon>Cytophagia</taxon>
        <taxon>Cytophagales</taxon>
        <taxon>Cytophagaceae</taxon>
        <taxon>Spirosoma</taxon>
    </lineage>
</organism>
<dbReference type="KEGG" id="srho:HH216_10705"/>
<dbReference type="RefSeq" id="WP_169550813.1">
    <property type="nucleotide sequence ID" value="NZ_CP051677.1"/>
</dbReference>
<accession>A0A7L5DKA2</accession>
<dbReference type="Proteomes" id="UP000501128">
    <property type="component" value="Chromosome"/>
</dbReference>
<protein>
    <submittedName>
        <fullName evidence="1">Uncharacterized protein</fullName>
    </submittedName>
</protein>
<evidence type="ECO:0000313" key="2">
    <source>
        <dbReference type="Proteomes" id="UP000501128"/>
    </source>
</evidence>
<proteinExistence type="predicted"/>
<dbReference type="EMBL" id="CP051677">
    <property type="protein sequence ID" value="QJD78846.1"/>
    <property type="molecule type" value="Genomic_DNA"/>
</dbReference>
<name>A0A7L5DKA2_9BACT</name>